<evidence type="ECO:0000256" key="1">
    <source>
        <dbReference type="SAM" id="MobiDB-lite"/>
    </source>
</evidence>
<sequence>MEHSKIEEAYNETFGGLTMFYRDCELNPYFISKYTKNQILQERGFTDVSTFAEGLSTNLRYAIASNKARDLTQINPNVKKYGFCIIQSSSHYKVLDIYKIGAQTQILLLHFDEKFTPVFSGTKSNIEENVIKKGRESFDKKLQMKPNVFLNEDEWKQRTQFPIGMSDAGDFFLASADKTSGEKMSNASTTEEAEIPKTTNVSEKPSNQRKEKKSFWKRLFG</sequence>
<organism evidence="2 3">
    <name type="scientific">Kordia antarctica</name>
    <dbReference type="NCBI Taxonomy" id="1218801"/>
    <lineage>
        <taxon>Bacteria</taxon>
        <taxon>Pseudomonadati</taxon>
        <taxon>Bacteroidota</taxon>
        <taxon>Flavobacteriia</taxon>
        <taxon>Flavobacteriales</taxon>
        <taxon>Flavobacteriaceae</taxon>
        <taxon>Kordia</taxon>
    </lineage>
</organism>
<keyword evidence="3" id="KW-1185">Reference proteome</keyword>
<dbReference type="KEGG" id="kan:IMCC3317_38590"/>
<dbReference type="RefSeq" id="WP_174805961.1">
    <property type="nucleotide sequence ID" value="NZ_CP019288.1"/>
</dbReference>
<reference evidence="2 3" key="1">
    <citation type="journal article" date="2013" name="Int. J. Syst. Evol. Microbiol.">
        <title>Kordia antarctica sp. nov., isolated from Antarctic seawater.</title>
        <authorList>
            <person name="Baek K."/>
            <person name="Choi A."/>
            <person name="Kang I."/>
            <person name="Lee K."/>
            <person name="Cho J.C."/>
        </authorList>
    </citation>
    <scope>NUCLEOTIDE SEQUENCE [LARGE SCALE GENOMIC DNA]</scope>
    <source>
        <strain evidence="2 3">IMCC3317</strain>
    </source>
</reference>
<evidence type="ECO:0000313" key="3">
    <source>
        <dbReference type="Proteomes" id="UP000464657"/>
    </source>
</evidence>
<evidence type="ECO:0000313" key="2">
    <source>
        <dbReference type="EMBL" id="QHI38466.1"/>
    </source>
</evidence>
<dbReference type="Proteomes" id="UP000464657">
    <property type="component" value="Chromosome"/>
</dbReference>
<name>A0A7L4ZQM0_9FLAO</name>
<proteinExistence type="predicted"/>
<dbReference type="EMBL" id="CP019288">
    <property type="protein sequence ID" value="QHI38466.1"/>
    <property type="molecule type" value="Genomic_DNA"/>
</dbReference>
<dbReference type="AlphaFoldDB" id="A0A7L4ZQM0"/>
<protein>
    <submittedName>
        <fullName evidence="2">Uncharacterized protein</fullName>
    </submittedName>
</protein>
<feature type="compositionally biased region" description="Basic residues" evidence="1">
    <location>
        <begin position="210"/>
        <end position="221"/>
    </location>
</feature>
<accession>A0A7L4ZQM0</accession>
<gene>
    <name evidence="2" type="ORF">IMCC3317_38590</name>
</gene>
<feature type="region of interest" description="Disordered" evidence="1">
    <location>
        <begin position="180"/>
        <end position="221"/>
    </location>
</feature>